<evidence type="ECO:0000313" key="2">
    <source>
        <dbReference type="EMBL" id="CAA7388425.1"/>
    </source>
</evidence>
<sequence length="110" mass="12150">MGLRGSKHAGDEDDISFNMELAEDVIINVKGCCFPIDFLILDMLIRDDLCHAPIILEHPPKLELKPLPNSMKYAFLGPNQTLLVIISAGLITKQEGKIMEVLKKHKGAIG</sequence>
<dbReference type="OrthoDB" id="786261at2759"/>
<dbReference type="Proteomes" id="UP000663760">
    <property type="component" value="Chromosome 1"/>
</dbReference>
<dbReference type="AlphaFoldDB" id="A0A7I8I8J9"/>
<dbReference type="EMBL" id="LR746264">
    <property type="protein sequence ID" value="CAA7388425.1"/>
    <property type="molecule type" value="Genomic_DNA"/>
</dbReference>
<reference evidence="1" key="1">
    <citation type="submission" date="2019-12" db="EMBL/GenBank/DDBJ databases">
        <authorList>
            <person name="Scholz U."/>
            <person name="Mascher M."/>
            <person name="Fiebig A."/>
        </authorList>
    </citation>
    <scope>NUCLEOTIDE SEQUENCE</scope>
</reference>
<keyword evidence="3" id="KW-1185">Reference proteome</keyword>
<gene>
    <name evidence="1" type="ORF">SI7747_01000577</name>
    <name evidence="2" type="ORF">SI8410_01000664</name>
</gene>
<proteinExistence type="predicted"/>
<evidence type="ECO:0000313" key="1">
    <source>
        <dbReference type="EMBL" id="CAA2614182.1"/>
    </source>
</evidence>
<organism evidence="1">
    <name type="scientific">Spirodela intermedia</name>
    <name type="common">Intermediate duckweed</name>
    <dbReference type="NCBI Taxonomy" id="51605"/>
    <lineage>
        <taxon>Eukaryota</taxon>
        <taxon>Viridiplantae</taxon>
        <taxon>Streptophyta</taxon>
        <taxon>Embryophyta</taxon>
        <taxon>Tracheophyta</taxon>
        <taxon>Spermatophyta</taxon>
        <taxon>Magnoliopsida</taxon>
        <taxon>Liliopsida</taxon>
        <taxon>Araceae</taxon>
        <taxon>Lemnoideae</taxon>
        <taxon>Spirodela</taxon>
    </lineage>
</organism>
<dbReference type="EMBL" id="LR743588">
    <property type="protein sequence ID" value="CAA2614182.1"/>
    <property type="molecule type" value="Genomic_DNA"/>
</dbReference>
<protein>
    <submittedName>
        <fullName evidence="1">Uncharacterized protein</fullName>
    </submittedName>
</protein>
<accession>A0A7I8I8J9</accession>
<name>A0A7I8I8J9_SPIIN</name>
<evidence type="ECO:0000313" key="3">
    <source>
        <dbReference type="Proteomes" id="UP000663760"/>
    </source>
</evidence>